<dbReference type="Proteomes" id="UP000069940">
    <property type="component" value="Unassembled WGS sequence"/>
</dbReference>
<accession>A0ABM1ZCV2</accession>
<proteinExistence type="predicted"/>
<name>A0ABM1ZCV2_AEDAL</name>
<evidence type="ECO:0000313" key="3">
    <source>
        <dbReference type="Proteomes" id="UP000069940"/>
    </source>
</evidence>
<dbReference type="GeneID" id="115264076"/>
<dbReference type="EnsemblMetazoa" id="AALFPA23_017299.R25225">
    <property type="protein sequence ID" value="AALFPA23_017299.P25225"/>
    <property type="gene ID" value="AALFPA23_017299"/>
</dbReference>
<protein>
    <recommendedName>
        <fullName evidence="1">RNase H type-1 domain-containing protein</fullName>
    </recommendedName>
</protein>
<keyword evidence="3" id="KW-1185">Reference proteome</keyword>
<dbReference type="RefSeq" id="XP_029723242.1">
    <property type="nucleotide sequence ID" value="XM_029867382.1"/>
</dbReference>
<dbReference type="InterPro" id="IPR012337">
    <property type="entry name" value="RNaseH-like_sf"/>
</dbReference>
<dbReference type="InterPro" id="IPR002156">
    <property type="entry name" value="RNaseH_domain"/>
</dbReference>
<dbReference type="PROSITE" id="PS50879">
    <property type="entry name" value="RNASE_H_1"/>
    <property type="match status" value="1"/>
</dbReference>
<evidence type="ECO:0000313" key="2">
    <source>
        <dbReference type="EnsemblMetazoa" id="AALFPA23_017299.P25225"/>
    </source>
</evidence>
<dbReference type="Gene3D" id="3.30.420.10">
    <property type="entry name" value="Ribonuclease H-like superfamily/Ribonuclease H"/>
    <property type="match status" value="1"/>
</dbReference>
<dbReference type="SUPFAM" id="SSF53098">
    <property type="entry name" value="Ribonuclease H-like"/>
    <property type="match status" value="1"/>
</dbReference>
<evidence type="ECO:0000259" key="1">
    <source>
        <dbReference type="PROSITE" id="PS50879"/>
    </source>
</evidence>
<reference evidence="2" key="2">
    <citation type="submission" date="2025-05" db="UniProtKB">
        <authorList>
            <consortium name="EnsemblMetazoa"/>
        </authorList>
    </citation>
    <scope>IDENTIFICATION</scope>
    <source>
        <strain evidence="2">Foshan</strain>
    </source>
</reference>
<sequence>MLKVISGVKTGSHPQTLNSIYVAIIRSVMEYGCSVTNNAGKTNKQLLNVVNNQCLRKVTGCTRSTPLNALTALAGQEPLEERFNYVTGKSIARCFERNNVIAEQLRNITEIEDGDEGKYSYVERMYYRNKQLYDNIMTVEAISTKSQEAEAVEITSTLEGIVGHKKSNLAPTRMKQAALVAMNETYCGRGRIFTDASKADGVCGIGVYIEDVDVKRSFKLEGDISITAAEIHALGVALQFVEEGQLLNYVIYTDSMTACLMLEEARDFNRAETVLAYVLETARKWRISFQWIPSHVGIAGNEVADQLAREGVNQTTVLEHQLFAKDVMRQIKVQTAESAQRWYQEYSQEKGIRFFTLHQKLHDKPWYHGKSFGGRDIRLLNRIMTGHNYAKSWLARMKIVESGDCELCAEEETAEHSILTCPRYNSIRARYSFGNGYSDLVEVFKTKSMELYKELVDFVKECKLDL</sequence>
<feature type="domain" description="RNase H type-1" evidence="1">
    <location>
        <begin position="186"/>
        <end position="313"/>
    </location>
</feature>
<reference evidence="3" key="1">
    <citation type="journal article" date="2015" name="Proc. Natl. Acad. Sci. U.S.A.">
        <title>Genome sequence of the Asian Tiger mosquito, Aedes albopictus, reveals insights into its biology, genetics, and evolution.</title>
        <authorList>
            <person name="Chen X.G."/>
            <person name="Jiang X."/>
            <person name="Gu J."/>
            <person name="Xu M."/>
            <person name="Wu Y."/>
            <person name="Deng Y."/>
            <person name="Zhang C."/>
            <person name="Bonizzoni M."/>
            <person name="Dermauw W."/>
            <person name="Vontas J."/>
            <person name="Armbruster P."/>
            <person name="Huang X."/>
            <person name="Yang Y."/>
            <person name="Zhang H."/>
            <person name="He W."/>
            <person name="Peng H."/>
            <person name="Liu Y."/>
            <person name="Wu K."/>
            <person name="Chen J."/>
            <person name="Lirakis M."/>
            <person name="Topalis P."/>
            <person name="Van Leeuwen T."/>
            <person name="Hall A.B."/>
            <person name="Jiang X."/>
            <person name="Thorpe C."/>
            <person name="Mueller R.L."/>
            <person name="Sun C."/>
            <person name="Waterhouse R.M."/>
            <person name="Yan G."/>
            <person name="Tu Z.J."/>
            <person name="Fang X."/>
            <person name="James A.A."/>
        </authorList>
    </citation>
    <scope>NUCLEOTIDE SEQUENCE [LARGE SCALE GENOMIC DNA]</scope>
    <source>
        <strain evidence="3">Foshan</strain>
    </source>
</reference>
<dbReference type="Pfam" id="PF00075">
    <property type="entry name" value="RNase_H"/>
    <property type="match status" value="1"/>
</dbReference>
<dbReference type="CDD" id="cd09276">
    <property type="entry name" value="Rnase_HI_RT_non_LTR"/>
    <property type="match status" value="1"/>
</dbReference>
<dbReference type="InterPro" id="IPR036397">
    <property type="entry name" value="RNaseH_sf"/>
</dbReference>
<organism evidence="2 3">
    <name type="scientific">Aedes albopictus</name>
    <name type="common">Asian tiger mosquito</name>
    <name type="synonym">Stegomyia albopicta</name>
    <dbReference type="NCBI Taxonomy" id="7160"/>
    <lineage>
        <taxon>Eukaryota</taxon>
        <taxon>Metazoa</taxon>
        <taxon>Ecdysozoa</taxon>
        <taxon>Arthropoda</taxon>
        <taxon>Hexapoda</taxon>
        <taxon>Insecta</taxon>
        <taxon>Pterygota</taxon>
        <taxon>Neoptera</taxon>
        <taxon>Endopterygota</taxon>
        <taxon>Diptera</taxon>
        <taxon>Nematocera</taxon>
        <taxon>Culicoidea</taxon>
        <taxon>Culicidae</taxon>
        <taxon>Culicinae</taxon>
        <taxon>Aedini</taxon>
        <taxon>Aedes</taxon>
        <taxon>Stegomyia</taxon>
    </lineage>
</organism>